<evidence type="ECO:0000313" key="2">
    <source>
        <dbReference type="EMBL" id="MDR6528258.1"/>
    </source>
</evidence>
<dbReference type="Pfam" id="PF05050">
    <property type="entry name" value="Methyltransf_21"/>
    <property type="match status" value="1"/>
</dbReference>
<sequence length="272" mass="31432">MLINKLNTILSKTLFCFKINSSFLQTLLFIKNSKRYSSTYKKNKLLGTENKELVEYDLFLSGKKVPLCIRTYSGDFDIFYEIFWKKTYYIPEMLFSTGNKIIMDLGANIGLTSIFFALQYPNAKIYALEAEEDNYKILEKNVSFSENIISKHGAIDTKDGIVFLSSPDLSYNFKISNTVTEIGEKVQAYSMKSYMELLEIDHIDLLKIDIEGLEQSLLKNNNEWLNNVDNIIIELHDPYSLDELKQDLLPFGFTVLIPDSFRGLKMIYATKK</sequence>
<accession>A0AAE4C445</accession>
<reference evidence="2" key="1">
    <citation type="submission" date="2023-07" db="EMBL/GenBank/DDBJ databases">
        <title>Sorghum-associated microbial communities from plants grown in Nebraska, USA.</title>
        <authorList>
            <person name="Schachtman D."/>
        </authorList>
    </citation>
    <scope>NUCLEOTIDE SEQUENCE</scope>
    <source>
        <strain evidence="2">DS2360</strain>
    </source>
</reference>
<name>A0AAE4C445_9FLAO</name>
<dbReference type="InterPro" id="IPR006342">
    <property type="entry name" value="FkbM_mtfrase"/>
</dbReference>
<dbReference type="Gene3D" id="3.40.50.150">
    <property type="entry name" value="Vaccinia Virus protein VP39"/>
    <property type="match status" value="1"/>
</dbReference>
<dbReference type="Proteomes" id="UP001184861">
    <property type="component" value="Unassembled WGS sequence"/>
</dbReference>
<keyword evidence="2" id="KW-0808">Transferase</keyword>
<dbReference type="AlphaFoldDB" id="A0AAE4C445"/>
<dbReference type="InterPro" id="IPR052514">
    <property type="entry name" value="SAM-dependent_MTase"/>
</dbReference>
<dbReference type="InterPro" id="IPR029063">
    <property type="entry name" value="SAM-dependent_MTases_sf"/>
</dbReference>
<evidence type="ECO:0000259" key="1">
    <source>
        <dbReference type="Pfam" id="PF05050"/>
    </source>
</evidence>
<dbReference type="PANTHER" id="PTHR34203:SF15">
    <property type="entry name" value="SLL1173 PROTEIN"/>
    <property type="match status" value="1"/>
</dbReference>
<dbReference type="GO" id="GO:0008168">
    <property type="term" value="F:methyltransferase activity"/>
    <property type="evidence" value="ECO:0007669"/>
    <property type="project" value="UniProtKB-KW"/>
</dbReference>
<proteinExistence type="predicted"/>
<dbReference type="RefSeq" id="WP_309947528.1">
    <property type="nucleotide sequence ID" value="NZ_JAVDQY010000004.1"/>
</dbReference>
<dbReference type="SUPFAM" id="SSF53335">
    <property type="entry name" value="S-adenosyl-L-methionine-dependent methyltransferases"/>
    <property type="match status" value="1"/>
</dbReference>
<dbReference type="EMBL" id="JAVDQY010000004">
    <property type="protein sequence ID" value="MDR6528258.1"/>
    <property type="molecule type" value="Genomic_DNA"/>
</dbReference>
<dbReference type="PANTHER" id="PTHR34203">
    <property type="entry name" value="METHYLTRANSFERASE, FKBM FAMILY PROTEIN"/>
    <property type="match status" value="1"/>
</dbReference>
<feature type="domain" description="Methyltransferase FkbM" evidence="1">
    <location>
        <begin position="104"/>
        <end position="239"/>
    </location>
</feature>
<dbReference type="GO" id="GO:0032259">
    <property type="term" value="P:methylation"/>
    <property type="evidence" value="ECO:0007669"/>
    <property type="project" value="UniProtKB-KW"/>
</dbReference>
<dbReference type="NCBIfam" id="TIGR01444">
    <property type="entry name" value="fkbM_fam"/>
    <property type="match status" value="1"/>
</dbReference>
<keyword evidence="2" id="KW-0489">Methyltransferase</keyword>
<gene>
    <name evidence="2" type="ORF">J2787_003677</name>
</gene>
<protein>
    <submittedName>
        <fullName evidence="2">FkbM family methyltransferase</fullName>
    </submittedName>
</protein>
<organism evidence="2 3">
    <name type="scientific">Chryseobacterium rhizosphaerae</name>
    <dbReference type="NCBI Taxonomy" id="395937"/>
    <lineage>
        <taxon>Bacteria</taxon>
        <taxon>Pseudomonadati</taxon>
        <taxon>Bacteroidota</taxon>
        <taxon>Flavobacteriia</taxon>
        <taxon>Flavobacteriales</taxon>
        <taxon>Weeksellaceae</taxon>
        <taxon>Chryseobacterium group</taxon>
        <taxon>Chryseobacterium</taxon>
    </lineage>
</organism>
<comment type="caution">
    <text evidence="2">The sequence shown here is derived from an EMBL/GenBank/DDBJ whole genome shotgun (WGS) entry which is preliminary data.</text>
</comment>
<evidence type="ECO:0000313" key="3">
    <source>
        <dbReference type="Proteomes" id="UP001184861"/>
    </source>
</evidence>